<dbReference type="InParanoid" id="A0A194WW07"/>
<keyword evidence="2" id="KW-1185">Reference proteome</keyword>
<evidence type="ECO:0000313" key="2">
    <source>
        <dbReference type="Proteomes" id="UP000070700"/>
    </source>
</evidence>
<name>A0A194WW07_MOLSC</name>
<dbReference type="AlphaFoldDB" id="A0A194WW07"/>
<reference evidence="1 2" key="1">
    <citation type="submission" date="2015-10" db="EMBL/GenBank/DDBJ databases">
        <title>Full genome of DAOMC 229536 Phialocephala scopiformis, a fungal endophyte of spruce producing the potent anti-insectan compound rugulosin.</title>
        <authorList>
            <consortium name="DOE Joint Genome Institute"/>
            <person name="Walker A.K."/>
            <person name="Frasz S.L."/>
            <person name="Seifert K.A."/>
            <person name="Miller J.D."/>
            <person name="Mondo S.J."/>
            <person name="Labutti K."/>
            <person name="Lipzen A."/>
            <person name="Dockter R."/>
            <person name="Kennedy M."/>
            <person name="Grigoriev I.V."/>
            <person name="Spatafora J.W."/>
        </authorList>
    </citation>
    <scope>NUCLEOTIDE SEQUENCE [LARGE SCALE GENOMIC DNA]</scope>
    <source>
        <strain evidence="1 2">CBS 120377</strain>
    </source>
</reference>
<sequence length="210" mass="23326">MATLPSDICIEIFRLLAIREAHDGFQQPLLLTKLQPELASLLHPAHYADVLAGYHRADIPITVGNLAAFNALYRPYKWVHGIILIFEGQSFVGSGFKLKYRNDLERIALDVLRCDKLEDCGSLTKALLDASRRGASIVYGEERNATVGRVSVLVNPTAHIERDIIREIQRLLGCEGKVSNIGPELKRIVWIGGDGGAVAMWKYAMEQLGF</sequence>
<dbReference type="EMBL" id="KQ947425">
    <property type="protein sequence ID" value="KUJ12148.1"/>
    <property type="molecule type" value="Genomic_DNA"/>
</dbReference>
<organism evidence="1 2">
    <name type="scientific">Mollisia scopiformis</name>
    <name type="common">Conifer needle endophyte fungus</name>
    <name type="synonym">Phialocephala scopiformis</name>
    <dbReference type="NCBI Taxonomy" id="149040"/>
    <lineage>
        <taxon>Eukaryota</taxon>
        <taxon>Fungi</taxon>
        <taxon>Dikarya</taxon>
        <taxon>Ascomycota</taxon>
        <taxon>Pezizomycotina</taxon>
        <taxon>Leotiomycetes</taxon>
        <taxon>Helotiales</taxon>
        <taxon>Mollisiaceae</taxon>
        <taxon>Mollisia</taxon>
    </lineage>
</organism>
<gene>
    <name evidence="1" type="ORF">LY89DRAFT_223316</name>
</gene>
<protein>
    <submittedName>
        <fullName evidence="1">Uncharacterized protein</fullName>
    </submittedName>
</protein>
<proteinExistence type="predicted"/>
<accession>A0A194WW07</accession>
<dbReference type="Proteomes" id="UP000070700">
    <property type="component" value="Unassembled WGS sequence"/>
</dbReference>
<dbReference type="RefSeq" id="XP_018066503.1">
    <property type="nucleotide sequence ID" value="XM_018205970.1"/>
</dbReference>
<evidence type="ECO:0000313" key="1">
    <source>
        <dbReference type="EMBL" id="KUJ12148.1"/>
    </source>
</evidence>
<dbReference type="KEGG" id="psco:LY89DRAFT_223316"/>
<dbReference type="GeneID" id="28815696"/>